<dbReference type="OrthoDB" id="3357985at2759"/>
<evidence type="ECO:0000313" key="3">
    <source>
        <dbReference type="Proteomes" id="UP000054485"/>
    </source>
</evidence>
<dbReference type="EMBL" id="KN835246">
    <property type="protein sequence ID" value="KIK42173.1"/>
    <property type="molecule type" value="Genomic_DNA"/>
</dbReference>
<evidence type="ECO:0000259" key="1">
    <source>
        <dbReference type="PROSITE" id="PS50097"/>
    </source>
</evidence>
<dbReference type="Gene3D" id="3.30.710.10">
    <property type="entry name" value="Potassium Channel Kv1.1, Chain A"/>
    <property type="match status" value="1"/>
</dbReference>
<reference evidence="2 3" key="1">
    <citation type="submission" date="2014-04" db="EMBL/GenBank/DDBJ databases">
        <authorList>
            <consortium name="DOE Joint Genome Institute"/>
            <person name="Kuo A."/>
            <person name="Ruytinx J."/>
            <person name="Rineau F."/>
            <person name="Colpaert J."/>
            <person name="Kohler A."/>
            <person name="Nagy L.G."/>
            <person name="Floudas D."/>
            <person name="Copeland A."/>
            <person name="Barry K.W."/>
            <person name="Cichocki N."/>
            <person name="Veneault-Fourrey C."/>
            <person name="LaButti K."/>
            <person name="Lindquist E.A."/>
            <person name="Lipzen A."/>
            <person name="Lundell T."/>
            <person name="Morin E."/>
            <person name="Murat C."/>
            <person name="Sun H."/>
            <person name="Tunlid A."/>
            <person name="Henrissat B."/>
            <person name="Grigoriev I.V."/>
            <person name="Hibbett D.S."/>
            <person name="Martin F."/>
            <person name="Nordberg H.P."/>
            <person name="Cantor M.N."/>
            <person name="Hua S.X."/>
        </authorList>
    </citation>
    <scope>NUCLEOTIDE SEQUENCE [LARGE SCALE GENOMIC DNA]</scope>
    <source>
        <strain evidence="2 3">UH-Slu-Lm8-n1</strain>
    </source>
</reference>
<dbReference type="STRING" id="930992.A0A0D0BFV5"/>
<protein>
    <recommendedName>
        <fullName evidence="1">BTB domain-containing protein</fullName>
    </recommendedName>
</protein>
<evidence type="ECO:0000313" key="2">
    <source>
        <dbReference type="EMBL" id="KIK42173.1"/>
    </source>
</evidence>
<organism evidence="2 3">
    <name type="scientific">Suillus luteus UH-Slu-Lm8-n1</name>
    <dbReference type="NCBI Taxonomy" id="930992"/>
    <lineage>
        <taxon>Eukaryota</taxon>
        <taxon>Fungi</taxon>
        <taxon>Dikarya</taxon>
        <taxon>Basidiomycota</taxon>
        <taxon>Agaricomycotina</taxon>
        <taxon>Agaricomycetes</taxon>
        <taxon>Agaricomycetidae</taxon>
        <taxon>Boletales</taxon>
        <taxon>Suillineae</taxon>
        <taxon>Suillaceae</taxon>
        <taxon>Suillus</taxon>
    </lineage>
</organism>
<keyword evidence="3" id="KW-1185">Reference proteome</keyword>
<dbReference type="SUPFAM" id="SSF54695">
    <property type="entry name" value="POZ domain"/>
    <property type="match status" value="1"/>
</dbReference>
<dbReference type="PROSITE" id="PS50097">
    <property type="entry name" value="BTB"/>
    <property type="match status" value="1"/>
</dbReference>
<dbReference type="HOGENOM" id="CLU_052397_0_2_1"/>
<dbReference type="InterPro" id="IPR000210">
    <property type="entry name" value="BTB/POZ_dom"/>
</dbReference>
<dbReference type="AlphaFoldDB" id="A0A0D0BFV5"/>
<proteinExistence type="predicted"/>
<sequence length="319" mass="35120">MSGAKDPIITATAPFDNPDGDIILRSANGVDFHVFKLILSLMSPVFKDMFTLPQNCVSSVPVIPLTESSTTLESLLLLCYPAATPTFDSLDNAKAVMEAAKKYDMQAVLNRAGDLVMSQFLPTHFLDMYALSCRFGWRHHAQTAATRSLEIKNLGRPSTEFENMHDITALDYHRLLIYHHACGVAAQAAGKSLSWLNPTCLSRDAAMWSPSKPKRQDSFFHEIECSCKAHAGSMLQVANFGEMKIASWFSAYLDSSRKELWERPSVSTIQESAAYNSAVSSASKCTTCCHTVTESMNKFRAAYIAQVKKVVAAVKLVTS</sequence>
<feature type="domain" description="BTB" evidence="1">
    <location>
        <begin position="20"/>
        <end position="88"/>
    </location>
</feature>
<dbReference type="SMART" id="SM00225">
    <property type="entry name" value="BTB"/>
    <property type="match status" value="1"/>
</dbReference>
<accession>A0A0D0BFV5</accession>
<reference evidence="3" key="2">
    <citation type="submission" date="2015-01" db="EMBL/GenBank/DDBJ databases">
        <title>Evolutionary Origins and Diversification of the Mycorrhizal Mutualists.</title>
        <authorList>
            <consortium name="DOE Joint Genome Institute"/>
            <consortium name="Mycorrhizal Genomics Consortium"/>
            <person name="Kohler A."/>
            <person name="Kuo A."/>
            <person name="Nagy L.G."/>
            <person name="Floudas D."/>
            <person name="Copeland A."/>
            <person name="Barry K.W."/>
            <person name="Cichocki N."/>
            <person name="Veneault-Fourrey C."/>
            <person name="LaButti K."/>
            <person name="Lindquist E.A."/>
            <person name="Lipzen A."/>
            <person name="Lundell T."/>
            <person name="Morin E."/>
            <person name="Murat C."/>
            <person name="Riley R."/>
            <person name="Ohm R."/>
            <person name="Sun H."/>
            <person name="Tunlid A."/>
            <person name="Henrissat B."/>
            <person name="Grigoriev I.V."/>
            <person name="Hibbett D.S."/>
            <person name="Martin F."/>
        </authorList>
    </citation>
    <scope>NUCLEOTIDE SEQUENCE [LARGE SCALE GENOMIC DNA]</scope>
    <source>
        <strain evidence="3">UH-Slu-Lm8-n1</strain>
    </source>
</reference>
<name>A0A0D0BFV5_9AGAM</name>
<dbReference type="Proteomes" id="UP000054485">
    <property type="component" value="Unassembled WGS sequence"/>
</dbReference>
<dbReference type="InParanoid" id="A0A0D0BFV5"/>
<gene>
    <name evidence="2" type="ORF">CY34DRAFT_805233</name>
</gene>
<dbReference type="InterPro" id="IPR011333">
    <property type="entry name" value="SKP1/BTB/POZ_sf"/>
</dbReference>
<dbReference type="Pfam" id="PF00651">
    <property type="entry name" value="BTB"/>
    <property type="match status" value="1"/>
</dbReference>